<dbReference type="Gramene" id="ONK75052">
    <property type="protein sequence ID" value="ONK75052"/>
    <property type="gene ID" value="A4U43_C03F12820"/>
</dbReference>
<dbReference type="Proteomes" id="UP000243459">
    <property type="component" value="Chromosome 3"/>
</dbReference>
<evidence type="ECO:0000313" key="2">
    <source>
        <dbReference type="Proteomes" id="UP000243459"/>
    </source>
</evidence>
<accession>A0A5P1FA57</accession>
<reference evidence="2" key="1">
    <citation type="journal article" date="2017" name="Nat. Commun.">
        <title>The asparagus genome sheds light on the origin and evolution of a young Y chromosome.</title>
        <authorList>
            <person name="Harkess A."/>
            <person name="Zhou J."/>
            <person name="Xu C."/>
            <person name="Bowers J.E."/>
            <person name="Van der Hulst R."/>
            <person name="Ayyampalayam S."/>
            <person name="Mercati F."/>
            <person name="Riccardi P."/>
            <person name="McKain M.R."/>
            <person name="Kakrana A."/>
            <person name="Tang H."/>
            <person name="Ray J."/>
            <person name="Groenendijk J."/>
            <person name="Arikit S."/>
            <person name="Mathioni S.M."/>
            <person name="Nakano M."/>
            <person name="Shan H."/>
            <person name="Telgmann-Rauber A."/>
            <person name="Kanno A."/>
            <person name="Yue Z."/>
            <person name="Chen H."/>
            <person name="Li W."/>
            <person name="Chen Y."/>
            <person name="Xu X."/>
            <person name="Zhang Y."/>
            <person name="Luo S."/>
            <person name="Chen H."/>
            <person name="Gao J."/>
            <person name="Mao Z."/>
            <person name="Pires J.C."/>
            <person name="Luo M."/>
            <person name="Kudrna D."/>
            <person name="Wing R.A."/>
            <person name="Meyers B.C."/>
            <person name="Yi K."/>
            <person name="Kong H."/>
            <person name="Lavrijsen P."/>
            <person name="Sunseri F."/>
            <person name="Falavigna A."/>
            <person name="Ye Y."/>
            <person name="Leebens-Mack J.H."/>
            <person name="Chen G."/>
        </authorList>
    </citation>
    <scope>NUCLEOTIDE SEQUENCE [LARGE SCALE GENOMIC DNA]</scope>
    <source>
        <strain evidence="2">cv. DH0086</strain>
    </source>
</reference>
<protein>
    <submittedName>
        <fullName evidence="1">Uncharacterized protein</fullName>
    </submittedName>
</protein>
<evidence type="ECO:0000313" key="1">
    <source>
        <dbReference type="EMBL" id="ONK75052.1"/>
    </source>
</evidence>
<proteinExistence type="predicted"/>
<gene>
    <name evidence="1" type="ORF">A4U43_C03F12820</name>
</gene>
<dbReference type="AlphaFoldDB" id="A0A5P1FA57"/>
<keyword evidence="2" id="KW-1185">Reference proteome</keyword>
<name>A0A5P1FA57_ASPOF</name>
<organism evidence="1 2">
    <name type="scientific">Asparagus officinalis</name>
    <name type="common">Garden asparagus</name>
    <dbReference type="NCBI Taxonomy" id="4686"/>
    <lineage>
        <taxon>Eukaryota</taxon>
        <taxon>Viridiplantae</taxon>
        <taxon>Streptophyta</taxon>
        <taxon>Embryophyta</taxon>
        <taxon>Tracheophyta</taxon>
        <taxon>Spermatophyta</taxon>
        <taxon>Magnoliopsida</taxon>
        <taxon>Liliopsida</taxon>
        <taxon>Asparagales</taxon>
        <taxon>Asparagaceae</taxon>
        <taxon>Asparagoideae</taxon>
        <taxon>Asparagus</taxon>
    </lineage>
</organism>
<sequence length="86" mass="9547">MAPLPVSVSILTTETPLPSSPLFKAPSFVDRTERLLKSLGALASEHPLLKPLLSFHSQFRDLFKECPNAKYACSLPIWPSTFNLHV</sequence>
<dbReference type="EMBL" id="CM007383">
    <property type="protein sequence ID" value="ONK75052.1"/>
    <property type="molecule type" value="Genomic_DNA"/>
</dbReference>